<name>A0A699S393_TANCI</name>
<dbReference type="EMBL" id="BKCJ011133799">
    <property type="protein sequence ID" value="GFC91797.1"/>
    <property type="molecule type" value="Genomic_DNA"/>
</dbReference>
<gene>
    <name evidence="2" type="ORF">Tci_863767</name>
</gene>
<feature type="compositionally biased region" description="Basic and acidic residues" evidence="1">
    <location>
        <begin position="107"/>
        <end position="117"/>
    </location>
</feature>
<proteinExistence type="predicted"/>
<feature type="region of interest" description="Disordered" evidence="1">
    <location>
        <begin position="74"/>
        <end position="149"/>
    </location>
</feature>
<organism evidence="2">
    <name type="scientific">Tanacetum cinerariifolium</name>
    <name type="common">Dalmatian daisy</name>
    <name type="synonym">Chrysanthemum cinerariifolium</name>
    <dbReference type="NCBI Taxonomy" id="118510"/>
    <lineage>
        <taxon>Eukaryota</taxon>
        <taxon>Viridiplantae</taxon>
        <taxon>Streptophyta</taxon>
        <taxon>Embryophyta</taxon>
        <taxon>Tracheophyta</taxon>
        <taxon>Spermatophyta</taxon>
        <taxon>Magnoliopsida</taxon>
        <taxon>eudicotyledons</taxon>
        <taxon>Gunneridae</taxon>
        <taxon>Pentapetalae</taxon>
        <taxon>asterids</taxon>
        <taxon>campanulids</taxon>
        <taxon>Asterales</taxon>
        <taxon>Asteraceae</taxon>
        <taxon>Asteroideae</taxon>
        <taxon>Anthemideae</taxon>
        <taxon>Anthemidinae</taxon>
        <taxon>Tanacetum</taxon>
    </lineage>
</organism>
<evidence type="ECO:0000256" key="1">
    <source>
        <dbReference type="SAM" id="MobiDB-lite"/>
    </source>
</evidence>
<reference evidence="2" key="1">
    <citation type="journal article" date="2019" name="Sci. Rep.">
        <title>Draft genome of Tanacetum cinerariifolium, the natural source of mosquito coil.</title>
        <authorList>
            <person name="Yamashiro T."/>
            <person name="Shiraishi A."/>
            <person name="Satake H."/>
            <person name="Nakayama K."/>
        </authorList>
    </citation>
    <scope>NUCLEOTIDE SEQUENCE</scope>
</reference>
<comment type="caution">
    <text evidence="2">The sequence shown here is derived from an EMBL/GenBank/DDBJ whole genome shotgun (WGS) entry which is preliminary data.</text>
</comment>
<sequence length="149" mass="16289">MVSNIENAKKFLMYPRFLQTILGKETRVTRQYKVLAFSSKLFANMRLNFTGHPMPLLPVMLLQAQAGGGADVAEQAIPHPMPSPDHSLAPLPTPSRPQTSDPVTQVLEHDHHSDQHETATGSFLSRDDAPLGGDFHPSPPWSSYAPPAG</sequence>
<dbReference type="AlphaFoldDB" id="A0A699S393"/>
<protein>
    <submittedName>
        <fullName evidence="2">Uncharacterized protein</fullName>
    </submittedName>
</protein>
<evidence type="ECO:0000313" key="2">
    <source>
        <dbReference type="EMBL" id="GFC91797.1"/>
    </source>
</evidence>
<accession>A0A699S393</accession>